<proteinExistence type="predicted"/>
<dbReference type="EMBL" id="KN817527">
    <property type="protein sequence ID" value="KJA26484.1"/>
    <property type="molecule type" value="Genomic_DNA"/>
</dbReference>
<keyword evidence="3" id="KW-1185">Reference proteome</keyword>
<dbReference type="Proteomes" id="UP000054270">
    <property type="component" value="Unassembled WGS sequence"/>
</dbReference>
<feature type="compositionally biased region" description="Pro residues" evidence="1">
    <location>
        <begin position="52"/>
        <end position="65"/>
    </location>
</feature>
<evidence type="ECO:0000256" key="1">
    <source>
        <dbReference type="SAM" id="MobiDB-lite"/>
    </source>
</evidence>
<organism evidence="2 3">
    <name type="scientific">Hypholoma sublateritium (strain FD-334 SS-4)</name>
    <dbReference type="NCBI Taxonomy" id="945553"/>
    <lineage>
        <taxon>Eukaryota</taxon>
        <taxon>Fungi</taxon>
        <taxon>Dikarya</taxon>
        <taxon>Basidiomycota</taxon>
        <taxon>Agaricomycotina</taxon>
        <taxon>Agaricomycetes</taxon>
        <taxon>Agaricomycetidae</taxon>
        <taxon>Agaricales</taxon>
        <taxon>Agaricineae</taxon>
        <taxon>Strophariaceae</taxon>
        <taxon>Hypholoma</taxon>
    </lineage>
</organism>
<reference evidence="3" key="1">
    <citation type="submission" date="2014-04" db="EMBL/GenBank/DDBJ databases">
        <title>Evolutionary Origins and Diversification of the Mycorrhizal Mutualists.</title>
        <authorList>
            <consortium name="DOE Joint Genome Institute"/>
            <consortium name="Mycorrhizal Genomics Consortium"/>
            <person name="Kohler A."/>
            <person name="Kuo A."/>
            <person name="Nagy L.G."/>
            <person name="Floudas D."/>
            <person name="Copeland A."/>
            <person name="Barry K.W."/>
            <person name="Cichocki N."/>
            <person name="Veneault-Fourrey C."/>
            <person name="LaButti K."/>
            <person name="Lindquist E.A."/>
            <person name="Lipzen A."/>
            <person name="Lundell T."/>
            <person name="Morin E."/>
            <person name="Murat C."/>
            <person name="Riley R."/>
            <person name="Ohm R."/>
            <person name="Sun H."/>
            <person name="Tunlid A."/>
            <person name="Henrissat B."/>
            <person name="Grigoriev I.V."/>
            <person name="Hibbett D.S."/>
            <person name="Martin F."/>
        </authorList>
    </citation>
    <scope>NUCLEOTIDE SEQUENCE [LARGE SCALE GENOMIC DNA]</scope>
    <source>
        <strain evidence="3">FD-334 SS-4</strain>
    </source>
</reference>
<evidence type="ECO:0000313" key="3">
    <source>
        <dbReference type="Proteomes" id="UP000054270"/>
    </source>
</evidence>
<dbReference type="AlphaFoldDB" id="A0A0D2P6B9"/>
<feature type="region of interest" description="Disordered" evidence="1">
    <location>
        <begin position="47"/>
        <end position="84"/>
    </location>
</feature>
<evidence type="ECO:0000313" key="2">
    <source>
        <dbReference type="EMBL" id="KJA26484.1"/>
    </source>
</evidence>
<protein>
    <submittedName>
        <fullName evidence="2">Uncharacterized protein</fullName>
    </submittedName>
</protein>
<accession>A0A0D2P6B9</accession>
<sequence length="137" mass="15254">MQQDVTPLQKYAQSMNLYHHARGFSANKAKRHTRAVRGHELQRRCITFPRSATPPPPAGRSPARPPADTHVHAASLHPRNDPTSMHSVWQLTLRLVENPHLPTARVASASPPRLAARRTPALRRGIGHFDLNDYSGS</sequence>
<name>A0A0D2P6B9_HYPSF</name>
<gene>
    <name evidence="2" type="ORF">HYPSUDRAFT_198780</name>
</gene>